<proteinExistence type="inferred from homology"/>
<dbReference type="PANTHER" id="PTHR44169:SF3">
    <property type="entry name" value="SHORT-CHAIN DEHYDROGENASE SRDE"/>
    <property type="match status" value="1"/>
</dbReference>
<dbReference type="SUPFAM" id="SSF51735">
    <property type="entry name" value="NAD(P)-binding Rossmann-fold domains"/>
    <property type="match status" value="1"/>
</dbReference>
<evidence type="ECO:0000256" key="3">
    <source>
        <dbReference type="RuleBase" id="RU000363"/>
    </source>
</evidence>
<dbReference type="InterPro" id="IPR036291">
    <property type="entry name" value="NAD(P)-bd_dom_sf"/>
</dbReference>
<dbReference type="GO" id="GO:0005783">
    <property type="term" value="C:endoplasmic reticulum"/>
    <property type="evidence" value="ECO:0007669"/>
    <property type="project" value="TreeGrafter"/>
</dbReference>
<dbReference type="GO" id="GO:0004806">
    <property type="term" value="F:triacylglycerol lipase activity"/>
    <property type="evidence" value="ECO:0007669"/>
    <property type="project" value="TreeGrafter"/>
</dbReference>
<name>A0A6A6E5P5_9PEZI</name>
<sequence length="290" mass="31644">MAAKKTVLVTGCSGDGIGEAFSLSFHKRGHRVIATARDTAKAKTLRDLGISVLPLDVTSESSIAEAVRRVDKETECKLDILINNAGVGYAMPVLDVELDVARDVFETNLFGRVAVTKAFAPYLIKSKGTIVNLGSINGVCPTPFSAMYNASYAAVHHWSDTLRLEMRPFDVKVILVITGSVKSNFLSNLPVKHLPPDSLYLPEAKEIEAGVNGEKAGGSTDTHVYADRVVSNILKSSPQEHQWVGLLATRIWMASTFLWATAWDLLLNDRFGLTSLKENMAAKEREQAQK</sequence>
<evidence type="ECO:0000313" key="5">
    <source>
        <dbReference type="Proteomes" id="UP000800200"/>
    </source>
</evidence>
<evidence type="ECO:0000313" key="4">
    <source>
        <dbReference type="EMBL" id="KAF2185490.1"/>
    </source>
</evidence>
<dbReference type="PRINTS" id="PR00080">
    <property type="entry name" value="SDRFAMILY"/>
</dbReference>
<dbReference type="GO" id="GO:0019433">
    <property type="term" value="P:triglyceride catabolic process"/>
    <property type="evidence" value="ECO:0007669"/>
    <property type="project" value="TreeGrafter"/>
</dbReference>
<comment type="similarity">
    <text evidence="1 3">Belongs to the short-chain dehydrogenases/reductases (SDR) family.</text>
</comment>
<gene>
    <name evidence="4" type="ORF">K469DRAFT_161020</name>
</gene>
<dbReference type="GO" id="GO:0000140">
    <property type="term" value="F:acylglycerone-phosphate reductase (NADP+) activity"/>
    <property type="evidence" value="ECO:0007669"/>
    <property type="project" value="TreeGrafter"/>
</dbReference>
<dbReference type="PANTHER" id="PTHR44169">
    <property type="entry name" value="NADPH-DEPENDENT 1-ACYLDIHYDROXYACETONE PHOSPHATE REDUCTASE"/>
    <property type="match status" value="1"/>
</dbReference>
<dbReference type="OrthoDB" id="2102561at2759"/>
<dbReference type="PRINTS" id="PR00081">
    <property type="entry name" value="GDHRDH"/>
</dbReference>
<reference evidence="4" key="1">
    <citation type="journal article" date="2020" name="Stud. Mycol.">
        <title>101 Dothideomycetes genomes: a test case for predicting lifestyles and emergence of pathogens.</title>
        <authorList>
            <person name="Haridas S."/>
            <person name="Albert R."/>
            <person name="Binder M."/>
            <person name="Bloem J."/>
            <person name="Labutti K."/>
            <person name="Salamov A."/>
            <person name="Andreopoulos B."/>
            <person name="Baker S."/>
            <person name="Barry K."/>
            <person name="Bills G."/>
            <person name="Bluhm B."/>
            <person name="Cannon C."/>
            <person name="Castanera R."/>
            <person name="Culley D."/>
            <person name="Daum C."/>
            <person name="Ezra D."/>
            <person name="Gonzalez J."/>
            <person name="Henrissat B."/>
            <person name="Kuo A."/>
            <person name="Liang C."/>
            <person name="Lipzen A."/>
            <person name="Lutzoni F."/>
            <person name="Magnuson J."/>
            <person name="Mondo S."/>
            <person name="Nolan M."/>
            <person name="Ohm R."/>
            <person name="Pangilinan J."/>
            <person name="Park H.-J."/>
            <person name="Ramirez L."/>
            <person name="Alfaro M."/>
            <person name="Sun H."/>
            <person name="Tritt A."/>
            <person name="Yoshinaga Y."/>
            <person name="Zwiers L.-H."/>
            <person name="Turgeon B."/>
            <person name="Goodwin S."/>
            <person name="Spatafora J."/>
            <person name="Crous P."/>
            <person name="Grigoriev I."/>
        </authorList>
    </citation>
    <scope>NUCLEOTIDE SEQUENCE</scope>
    <source>
        <strain evidence="4">CBS 207.26</strain>
    </source>
</reference>
<dbReference type="GO" id="GO:0005811">
    <property type="term" value="C:lipid droplet"/>
    <property type="evidence" value="ECO:0007669"/>
    <property type="project" value="TreeGrafter"/>
</dbReference>
<dbReference type="GO" id="GO:0006654">
    <property type="term" value="P:phosphatidic acid biosynthetic process"/>
    <property type="evidence" value="ECO:0007669"/>
    <property type="project" value="TreeGrafter"/>
</dbReference>
<dbReference type="AlphaFoldDB" id="A0A6A6E5P5"/>
<accession>A0A6A6E5P5</accession>
<dbReference type="FunFam" id="3.40.50.720:FF:000261">
    <property type="entry name" value="NADPH-dependent 1-acyldihydroxyacetone phosphate reductase"/>
    <property type="match status" value="1"/>
</dbReference>
<dbReference type="Gene3D" id="3.40.50.720">
    <property type="entry name" value="NAD(P)-binding Rossmann-like Domain"/>
    <property type="match status" value="1"/>
</dbReference>
<dbReference type="CDD" id="cd05374">
    <property type="entry name" value="17beta-HSD-like_SDR_c"/>
    <property type="match status" value="1"/>
</dbReference>
<dbReference type="Pfam" id="PF00106">
    <property type="entry name" value="adh_short"/>
    <property type="match status" value="1"/>
</dbReference>
<keyword evidence="2" id="KW-0560">Oxidoreductase</keyword>
<evidence type="ECO:0000256" key="1">
    <source>
        <dbReference type="ARBA" id="ARBA00006484"/>
    </source>
</evidence>
<keyword evidence="5" id="KW-1185">Reference proteome</keyword>
<dbReference type="EMBL" id="ML994633">
    <property type="protein sequence ID" value="KAF2185490.1"/>
    <property type="molecule type" value="Genomic_DNA"/>
</dbReference>
<dbReference type="Proteomes" id="UP000800200">
    <property type="component" value="Unassembled WGS sequence"/>
</dbReference>
<organism evidence="4 5">
    <name type="scientific">Zopfia rhizophila CBS 207.26</name>
    <dbReference type="NCBI Taxonomy" id="1314779"/>
    <lineage>
        <taxon>Eukaryota</taxon>
        <taxon>Fungi</taxon>
        <taxon>Dikarya</taxon>
        <taxon>Ascomycota</taxon>
        <taxon>Pezizomycotina</taxon>
        <taxon>Dothideomycetes</taxon>
        <taxon>Dothideomycetes incertae sedis</taxon>
        <taxon>Zopfiaceae</taxon>
        <taxon>Zopfia</taxon>
    </lineage>
</organism>
<dbReference type="InterPro" id="IPR002347">
    <property type="entry name" value="SDR_fam"/>
</dbReference>
<evidence type="ECO:0000256" key="2">
    <source>
        <dbReference type="ARBA" id="ARBA00023002"/>
    </source>
</evidence>
<protein>
    <submittedName>
        <fullName evidence="4">NAD(P)-binding protein</fullName>
    </submittedName>
</protein>